<dbReference type="AlphaFoldDB" id="A0AAD7VVQ5"/>
<gene>
    <name evidence="2" type="ORF">AAFF_G00237530</name>
</gene>
<accession>A0AAD7VVQ5</accession>
<comment type="caution">
    <text evidence="2">The sequence shown here is derived from an EMBL/GenBank/DDBJ whole genome shotgun (WGS) entry which is preliminary data.</text>
</comment>
<feature type="compositionally biased region" description="Low complexity" evidence="1">
    <location>
        <begin position="12"/>
        <end position="25"/>
    </location>
</feature>
<evidence type="ECO:0000313" key="2">
    <source>
        <dbReference type="EMBL" id="KAJ8344579.1"/>
    </source>
</evidence>
<dbReference type="Proteomes" id="UP001221898">
    <property type="component" value="Unassembled WGS sequence"/>
</dbReference>
<dbReference type="EMBL" id="JAINUG010003146">
    <property type="protein sequence ID" value="KAJ8344579.1"/>
    <property type="molecule type" value="Genomic_DNA"/>
</dbReference>
<keyword evidence="3" id="KW-1185">Reference proteome</keyword>
<feature type="compositionally biased region" description="Basic residues" evidence="1">
    <location>
        <begin position="1"/>
        <end position="10"/>
    </location>
</feature>
<protein>
    <recommendedName>
        <fullName evidence="4">Homeobox domain-containing protein</fullName>
    </recommendedName>
</protein>
<sequence>VWFKNRRAKCRQQQQQSNGQSSPPQEGVAGAEALEASGTPWLYSPAPPPHAGVAIAPDPTQPDPRVHLEPRLRVPFRTSCHLDPPACARHLPHVLSLSATGRSSPIMRLVHGGALSQSPRRWA</sequence>
<feature type="non-terminal residue" evidence="2">
    <location>
        <position position="123"/>
    </location>
</feature>
<feature type="region of interest" description="Disordered" evidence="1">
    <location>
        <begin position="1"/>
        <end position="66"/>
    </location>
</feature>
<evidence type="ECO:0000256" key="1">
    <source>
        <dbReference type="SAM" id="MobiDB-lite"/>
    </source>
</evidence>
<proteinExistence type="predicted"/>
<evidence type="ECO:0000313" key="3">
    <source>
        <dbReference type="Proteomes" id="UP001221898"/>
    </source>
</evidence>
<name>A0AAD7VVQ5_9TELE</name>
<evidence type="ECO:0008006" key="4">
    <source>
        <dbReference type="Google" id="ProtNLM"/>
    </source>
</evidence>
<reference evidence="2" key="1">
    <citation type="journal article" date="2023" name="Science">
        <title>Genome structures resolve the early diversification of teleost fishes.</title>
        <authorList>
            <person name="Parey E."/>
            <person name="Louis A."/>
            <person name="Montfort J."/>
            <person name="Bouchez O."/>
            <person name="Roques C."/>
            <person name="Iampietro C."/>
            <person name="Lluch J."/>
            <person name="Castinel A."/>
            <person name="Donnadieu C."/>
            <person name="Desvignes T."/>
            <person name="Floi Bucao C."/>
            <person name="Jouanno E."/>
            <person name="Wen M."/>
            <person name="Mejri S."/>
            <person name="Dirks R."/>
            <person name="Jansen H."/>
            <person name="Henkel C."/>
            <person name="Chen W.J."/>
            <person name="Zahm M."/>
            <person name="Cabau C."/>
            <person name="Klopp C."/>
            <person name="Thompson A.W."/>
            <person name="Robinson-Rechavi M."/>
            <person name="Braasch I."/>
            <person name="Lecointre G."/>
            <person name="Bobe J."/>
            <person name="Postlethwait J.H."/>
            <person name="Berthelot C."/>
            <person name="Roest Crollius H."/>
            <person name="Guiguen Y."/>
        </authorList>
    </citation>
    <scope>NUCLEOTIDE SEQUENCE</scope>
    <source>
        <strain evidence="2">NC1722</strain>
    </source>
</reference>
<organism evidence="2 3">
    <name type="scientific">Aldrovandia affinis</name>
    <dbReference type="NCBI Taxonomy" id="143900"/>
    <lineage>
        <taxon>Eukaryota</taxon>
        <taxon>Metazoa</taxon>
        <taxon>Chordata</taxon>
        <taxon>Craniata</taxon>
        <taxon>Vertebrata</taxon>
        <taxon>Euteleostomi</taxon>
        <taxon>Actinopterygii</taxon>
        <taxon>Neopterygii</taxon>
        <taxon>Teleostei</taxon>
        <taxon>Notacanthiformes</taxon>
        <taxon>Halosauridae</taxon>
        <taxon>Aldrovandia</taxon>
    </lineage>
</organism>